<proteinExistence type="predicted"/>
<accession>A0A7V0T5W0</accession>
<dbReference type="AlphaFoldDB" id="A0A7V0T5W0"/>
<evidence type="ECO:0000313" key="2">
    <source>
        <dbReference type="EMBL" id="HDQ99513.1"/>
    </source>
</evidence>
<reference evidence="2" key="1">
    <citation type="journal article" date="2020" name="mSystems">
        <title>Genome- and Community-Level Interaction Insights into Carbon Utilization and Element Cycling Functions of Hydrothermarchaeota in Hydrothermal Sediment.</title>
        <authorList>
            <person name="Zhou Z."/>
            <person name="Liu Y."/>
            <person name="Xu W."/>
            <person name="Pan J."/>
            <person name="Luo Z.H."/>
            <person name="Li M."/>
        </authorList>
    </citation>
    <scope>NUCLEOTIDE SEQUENCE [LARGE SCALE GENOMIC DNA]</scope>
    <source>
        <strain evidence="2">SpSt-1182</strain>
    </source>
</reference>
<keyword evidence="1" id="KW-1133">Transmembrane helix</keyword>
<dbReference type="Proteomes" id="UP000885672">
    <property type="component" value="Unassembled WGS sequence"/>
</dbReference>
<keyword evidence="1" id="KW-0472">Membrane</keyword>
<comment type="caution">
    <text evidence="2">The sequence shown here is derived from an EMBL/GenBank/DDBJ whole genome shotgun (WGS) entry which is preliminary data.</text>
</comment>
<protein>
    <submittedName>
        <fullName evidence="2">Uncharacterized protein</fullName>
    </submittedName>
</protein>
<evidence type="ECO:0000256" key="1">
    <source>
        <dbReference type="SAM" id="Phobius"/>
    </source>
</evidence>
<gene>
    <name evidence="2" type="ORF">ENN51_04420</name>
</gene>
<dbReference type="EMBL" id="DSBX01000166">
    <property type="protein sequence ID" value="HDQ99513.1"/>
    <property type="molecule type" value="Genomic_DNA"/>
</dbReference>
<sequence length="294" mass="32791">MRFWDKLLAVDRRWIYVVVWLVVMLPLLFPFAIRPVAMPPVEQLFNYIDTMPEDKALLISVDYTPDTEPELHPMTLALLRHAFANRTKVGVLCVGSVMSVGLGVNAVESVTEEFNQHATTNADSIIYGRDVVFWGWSTPFVTVLLGMGEKISNVFPVDYYGNTTEEMEITPHIRNYDDAGILVCLAASSIPLSWITYAQVQFGLPLGCGITAVSAADFYIYLNSGQFTGMLAGMKGAAEYEELVEQKMVAEGKDWGLRRRATEAMSSQTAAHLAIMLFIIVGNVAFFATRRRKQ</sequence>
<organism evidence="2">
    <name type="scientific">candidate division WOR-3 bacterium</name>
    <dbReference type="NCBI Taxonomy" id="2052148"/>
    <lineage>
        <taxon>Bacteria</taxon>
        <taxon>Bacteria division WOR-3</taxon>
    </lineage>
</organism>
<keyword evidence="1" id="KW-0812">Transmembrane</keyword>
<feature type="transmembrane region" description="Helical" evidence="1">
    <location>
        <begin position="269"/>
        <end position="288"/>
    </location>
</feature>
<name>A0A7V0T5W0_UNCW3</name>
<feature type="transmembrane region" description="Helical" evidence="1">
    <location>
        <begin position="14"/>
        <end position="33"/>
    </location>
</feature>